<protein>
    <recommendedName>
        <fullName evidence="3">ABM domain-containing protein</fullName>
    </recommendedName>
</protein>
<organism evidence="1 2">
    <name type="scientific">Hohenbuehelia grisea</name>
    <dbReference type="NCBI Taxonomy" id="104357"/>
    <lineage>
        <taxon>Eukaryota</taxon>
        <taxon>Fungi</taxon>
        <taxon>Dikarya</taxon>
        <taxon>Basidiomycota</taxon>
        <taxon>Agaricomycotina</taxon>
        <taxon>Agaricomycetes</taxon>
        <taxon>Agaricomycetidae</taxon>
        <taxon>Agaricales</taxon>
        <taxon>Pleurotineae</taxon>
        <taxon>Pleurotaceae</taxon>
        <taxon>Hohenbuehelia</taxon>
    </lineage>
</organism>
<comment type="caution">
    <text evidence="1">The sequence shown here is derived from an EMBL/GenBank/DDBJ whole genome shotgun (WGS) entry which is preliminary data.</text>
</comment>
<sequence>MSPRVTEIVKLRVTEDDLLRKNHLAFTNIAQAFHDSTACIHNQAWGASVEDPETWIWLLDWESCQKTVEENAYNDMVHLLRGSVSSTLTIAHVAFDPDALKRCYSAPVTEMVFATIKPGVDTMHFESLCESIRMIACNANGCYGVSWGFTSEDHRRIVFIFGWESIQHHEAMFGSRVFEATGKSFRNSVCEAKMFRVAFNYTL</sequence>
<dbReference type="Gene3D" id="3.30.70.100">
    <property type="match status" value="2"/>
</dbReference>
<dbReference type="Proteomes" id="UP001556367">
    <property type="component" value="Unassembled WGS sequence"/>
</dbReference>
<dbReference type="EMBL" id="JASNQZ010000011">
    <property type="protein sequence ID" value="KAL0950504.1"/>
    <property type="molecule type" value="Genomic_DNA"/>
</dbReference>
<gene>
    <name evidence="1" type="ORF">HGRIS_007313</name>
</gene>
<evidence type="ECO:0008006" key="3">
    <source>
        <dbReference type="Google" id="ProtNLM"/>
    </source>
</evidence>
<evidence type="ECO:0000313" key="2">
    <source>
        <dbReference type="Proteomes" id="UP001556367"/>
    </source>
</evidence>
<dbReference type="InterPro" id="IPR011008">
    <property type="entry name" value="Dimeric_a/b-barrel"/>
</dbReference>
<accession>A0ABR3J4D2</accession>
<proteinExistence type="predicted"/>
<keyword evidence="2" id="KW-1185">Reference proteome</keyword>
<reference evidence="2" key="1">
    <citation type="submission" date="2024-06" db="EMBL/GenBank/DDBJ databases">
        <title>Multi-omics analyses provide insights into the biosynthesis of the anticancer antibiotic pleurotin in Hohenbuehelia grisea.</title>
        <authorList>
            <person name="Weaver J.A."/>
            <person name="Alberti F."/>
        </authorList>
    </citation>
    <scope>NUCLEOTIDE SEQUENCE [LARGE SCALE GENOMIC DNA]</scope>
    <source>
        <strain evidence="2">T-177</strain>
    </source>
</reference>
<evidence type="ECO:0000313" key="1">
    <source>
        <dbReference type="EMBL" id="KAL0950504.1"/>
    </source>
</evidence>
<name>A0ABR3J4D2_9AGAR</name>
<dbReference type="SUPFAM" id="SSF54909">
    <property type="entry name" value="Dimeric alpha+beta barrel"/>
    <property type="match status" value="1"/>
</dbReference>